<accession>A0ABP7UM69</accession>
<dbReference type="EMBL" id="BAABCS010000009">
    <property type="protein sequence ID" value="GAA4046830.1"/>
    <property type="molecule type" value="Genomic_DNA"/>
</dbReference>
<keyword evidence="2" id="KW-1185">Reference proteome</keyword>
<dbReference type="Proteomes" id="UP001500426">
    <property type="component" value="Unassembled WGS sequence"/>
</dbReference>
<evidence type="ECO:0000313" key="2">
    <source>
        <dbReference type="Proteomes" id="UP001500426"/>
    </source>
</evidence>
<organism evidence="1 2">
    <name type="scientific">Flavobacterium chungnamense</name>
    <dbReference type="NCBI Taxonomy" id="706182"/>
    <lineage>
        <taxon>Bacteria</taxon>
        <taxon>Pseudomonadati</taxon>
        <taxon>Bacteroidota</taxon>
        <taxon>Flavobacteriia</taxon>
        <taxon>Flavobacteriales</taxon>
        <taxon>Flavobacteriaceae</taxon>
        <taxon>Flavobacterium</taxon>
    </lineage>
</organism>
<reference evidence="2" key="1">
    <citation type="journal article" date="2019" name="Int. J. Syst. Evol. Microbiol.">
        <title>The Global Catalogue of Microorganisms (GCM) 10K type strain sequencing project: providing services to taxonomists for standard genome sequencing and annotation.</title>
        <authorList>
            <consortium name="The Broad Institute Genomics Platform"/>
            <consortium name="The Broad Institute Genome Sequencing Center for Infectious Disease"/>
            <person name="Wu L."/>
            <person name="Ma J."/>
        </authorList>
    </citation>
    <scope>NUCLEOTIDE SEQUENCE [LARGE SCALE GENOMIC DNA]</scope>
    <source>
        <strain evidence="2">JCM 17068</strain>
    </source>
</reference>
<evidence type="ECO:0000313" key="1">
    <source>
        <dbReference type="EMBL" id="GAA4046830.1"/>
    </source>
</evidence>
<name>A0ABP7UM69_9FLAO</name>
<sequence>MAAQNYRNPKAYINDFGKSELFVKEALMEYSKSIIEASPDDRIQTTMERIYIKLEDINENLLKNDVGLDGDTELRDEFIKLNSKTILLLKNKALKLNDYIVQSNSDYEDIFKNFSYKEKEITAYYADILYYEKFKKEFGLKYKIIIRNYNSKNVFEYNAYQNLIFYKLNVLDDKLVTLFKLKDREKVNECIIHMDNIINESEYKTSEFKGAFEDESLNNITTELIYFFQNQNVYLKELYYKYIEEYLTFQETKKNVTENDDEKAIAEYNEKVRKFNESKNDFFDSLYENQILKRELINRWYKTNSLFLKNNIVFEDIYENFIKQKDK</sequence>
<proteinExistence type="predicted"/>
<gene>
    <name evidence="1" type="ORF">GCM10022388_10470</name>
</gene>
<protein>
    <submittedName>
        <fullName evidence="1">Uncharacterized protein</fullName>
    </submittedName>
</protein>
<comment type="caution">
    <text evidence="1">The sequence shown here is derived from an EMBL/GenBank/DDBJ whole genome shotgun (WGS) entry which is preliminary data.</text>
</comment>